<proteinExistence type="predicted"/>
<comment type="caution">
    <text evidence="1">The sequence shown here is derived from an EMBL/GenBank/DDBJ whole genome shotgun (WGS) entry which is preliminary data.</text>
</comment>
<sequence length="209" mass="23277">MASESSAQEFYADVQRRISAGTGDGPSYYLSQDYTLTPEQEAQLASERRDDNIVEGLRKDPVLMRYWQGYWDHYQARAAAQPGEFCAATYVNLEGSVTLAGFDKSWDGGLLMFVGRNVPRPSEFREVTATLTQDDGRPATVRIYNMPASAKMPDVGTLIFAVPSMAAALSGMGNEQKFVIAIDGREVFHMSWKDGKKARNTLRNCARKR</sequence>
<dbReference type="AlphaFoldDB" id="A0A657M0Y3"/>
<organism evidence="1 2">
    <name type="scientific">Pararhizobium antarcticum</name>
    <dbReference type="NCBI Taxonomy" id="1798805"/>
    <lineage>
        <taxon>Bacteria</taxon>
        <taxon>Pseudomonadati</taxon>
        <taxon>Pseudomonadota</taxon>
        <taxon>Alphaproteobacteria</taxon>
        <taxon>Hyphomicrobiales</taxon>
        <taxon>Rhizobiaceae</taxon>
        <taxon>Rhizobium/Agrobacterium group</taxon>
        <taxon>Pararhizobium</taxon>
    </lineage>
</organism>
<keyword evidence="2" id="KW-1185">Reference proteome</keyword>
<name>A0A657M0Y3_9HYPH</name>
<reference evidence="1 2" key="1">
    <citation type="submission" date="2016-02" db="EMBL/GenBank/DDBJ databases">
        <title>Genome sequencing of a beta-galactosidase producing bacteria Rhizobium sp. 59.</title>
        <authorList>
            <person name="Wang D."/>
            <person name="Kot W."/>
            <person name="Qin Y."/>
            <person name="Hansen L."/>
            <person name="Naqvi K."/>
            <person name="Rensing C."/>
        </authorList>
    </citation>
    <scope>NUCLEOTIDE SEQUENCE [LARGE SCALE GENOMIC DNA]</scope>
    <source>
        <strain evidence="1 2">59</strain>
    </source>
</reference>
<dbReference type="EMBL" id="LSRP01000040">
    <property type="protein sequence ID" value="OJG00155.1"/>
    <property type="molecule type" value="Genomic_DNA"/>
</dbReference>
<evidence type="ECO:0000313" key="2">
    <source>
        <dbReference type="Proteomes" id="UP000182661"/>
    </source>
</evidence>
<gene>
    <name evidence="1" type="ORF">AX760_25575</name>
</gene>
<protein>
    <submittedName>
        <fullName evidence="1">Uncharacterized protein</fullName>
    </submittedName>
</protein>
<accession>A0A657M0Y3</accession>
<evidence type="ECO:0000313" key="1">
    <source>
        <dbReference type="EMBL" id="OJG00155.1"/>
    </source>
</evidence>
<dbReference type="Proteomes" id="UP000182661">
    <property type="component" value="Unassembled WGS sequence"/>
</dbReference>